<accession>A0A8G1EGT6</accession>
<dbReference type="Proteomes" id="UP000826709">
    <property type="component" value="Chromosome"/>
</dbReference>
<keyword evidence="1" id="KW-0472">Membrane</keyword>
<gene>
    <name evidence="2" type="ORF">E2N92_08630</name>
</gene>
<proteinExistence type="predicted"/>
<protein>
    <submittedName>
        <fullName evidence="2">Uncharacterized protein</fullName>
    </submittedName>
</protein>
<feature type="transmembrane region" description="Helical" evidence="1">
    <location>
        <begin position="12"/>
        <end position="33"/>
    </location>
</feature>
<sequence>MRLRDDDSALLSIDFLAGFTVFLLAFIIAASMVPGMLASLQSSSVDYDAVAYRTGVILAEDPGWFEDTSGRTGSHWQGEQEGAIQRMGLAVSKDAPGILSTAKVERFFQDRPESDYRSKVFFSDYPYAFNISLKKAGETPPPIGAPLPADTTDYGSIRRAVMIKENASLVINGNSNPIDTTRDRRNFTVTLNFPAMLEKPAAYRVNPYEDTIEVRLENLDNIHTDINLTSLTLIKHTDTGTTTFYNPFQTPKSTLKIDGNTTPVDNLPEKVNNTITITLDPGFFTLNMVDPSRTVDIQFSFDNTTGNNIPHYLAGNSEYSSTSPSLVPAVLEVAVW</sequence>
<dbReference type="EMBL" id="CP037968">
    <property type="protein sequence ID" value="QYZ79486.1"/>
    <property type="molecule type" value="Genomic_DNA"/>
</dbReference>
<keyword evidence="3" id="KW-1185">Reference proteome</keyword>
<evidence type="ECO:0000313" key="2">
    <source>
        <dbReference type="EMBL" id="QYZ79486.1"/>
    </source>
</evidence>
<reference evidence="2" key="2">
    <citation type="submission" date="2019-03" db="EMBL/GenBank/DDBJ databases">
        <authorList>
            <person name="Chen S.-C."/>
            <person name="Wu S.-Y."/>
            <person name="Lai M.-C."/>
        </authorList>
    </citation>
    <scope>NUCLEOTIDE SEQUENCE</scope>
    <source>
        <strain evidence="2">ML15</strain>
    </source>
</reference>
<dbReference type="KEGG" id="mfk:E2N92_08630"/>
<dbReference type="AlphaFoldDB" id="A0A8G1EGT6"/>
<organism evidence="2 3">
    <name type="scientific">Methanofollis formosanus</name>
    <dbReference type="NCBI Taxonomy" id="299308"/>
    <lineage>
        <taxon>Archaea</taxon>
        <taxon>Methanobacteriati</taxon>
        <taxon>Methanobacteriota</taxon>
        <taxon>Stenosarchaea group</taxon>
        <taxon>Methanomicrobia</taxon>
        <taxon>Methanomicrobiales</taxon>
        <taxon>Methanomicrobiaceae</taxon>
        <taxon>Methanofollis</taxon>
    </lineage>
</organism>
<evidence type="ECO:0000313" key="3">
    <source>
        <dbReference type="Proteomes" id="UP000826709"/>
    </source>
</evidence>
<dbReference type="OrthoDB" id="109583at2157"/>
<evidence type="ECO:0000256" key="1">
    <source>
        <dbReference type="SAM" id="Phobius"/>
    </source>
</evidence>
<keyword evidence="1" id="KW-1133">Transmembrane helix</keyword>
<keyword evidence="1" id="KW-0812">Transmembrane</keyword>
<reference evidence="2" key="1">
    <citation type="journal article" date="2005" name="Int. J. Syst. Evol. Microbiol.">
        <title>Methanofollis formosanus sp. nov., isolated from a fish pond.</title>
        <authorList>
            <person name="Wu S.Y."/>
            <person name="Chen S.C."/>
            <person name="Lai M.C."/>
        </authorList>
    </citation>
    <scope>NUCLEOTIDE SEQUENCE</scope>
    <source>
        <strain evidence="2">ML15</strain>
    </source>
</reference>
<dbReference type="RefSeq" id="WP_220680795.1">
    <property type="nucleotide sequence ID" value="NZ_CP037968.1"/>
</dbReference>
<name>A0A8G1EGT6_9EURY</name>